<reference evidence="1 2" key="1">
    <citation type="submission" date="2023-11" db="EMBL/GenBank/DDBJ databases">
        <title>Halocaridina rubra genome assembly.</title>
        <authorList>
            <person name="Smith C."/>
        </authorList>
    </citation>
    <scope>NUCLEOTIDE SEQUENCE [LARGE SCALE GENOMIC DNA]</scope>
    <source>
        <strain evidence="1">EP-1</strain>
        <tissue evidence="1">Whole</tissue>
    </source>
</reference>
<dbReference type="PANTHER" id="PTHR10044:SF139">
    <property type="entry name" value="DEATH-ASSOCIATED INHIBITOR OF APOPTOSIS 2"/>
    <property type="match status" value="1"/>
</dbReference>
<dbReference type="InterPro" id="IPR050784">
    <property type="entry name" value="IAP"/>
</dbReference>
<proteinExistence type="predicted"/>
<protein>
    <submittedName>
        <fullName evidence="1">Uncharacterized protein</fullName>
    </submittedName>
</protein>
<dbReference type="SUPFAM" id="SSF57924">
    <property type="entry name" value="Inhibitor of apoptosis (IAP) repeat"/>
    <property type="match status" value="2"/>
</dbReference>
<dbReference type="CDD" id="cd00022">
    <property type="entry name" value="BIR"/>
    <property type="match status" value="2"/>
</dbReference>
<dbReference type="PROSITE" id="PS50143">
    <property type="entry name" value="BIR_REPEAT_2"/>
    <property type="match status" value="2"/>
</dbReference>
<dbReference type="Gene3D" id="1.10.1170.10">
    <property type="entry name" value="Inhibitor Of Apoptosis Protein (2mihbC-IAP-1), Chain A"/>
    <property type="match status" value="2"/>
</dbReference>
<dbReference type="SMART" id="SM00238">
    <property type="entry name" value="BIR"/>
    <property type="match status" value="2"/>
</dbReference>
<dbReference type="PANTHER" id="PTHR10044">
    <property type="entry name" value="INHIBITOR OF APOPTOSIS"/>
    <property type="match status" value="1"/>
</dbReference>
<comment type="caution">
    <text evidence="1">The sequence shown here is derived from an EMBL/GenBank/DDBJ whole genome shotgun (WGS) entry which is preliminary data.</text>
</comment>
<dbReference type="AlphaFoldDB" id="A0AAN8WLX3"/>
<evidence type="ECO:0000313" key="1">
    <source>
        <dbReference type="EMBL" id="KAK7068565.1"/>
    </source>
</evidence>
<dbReference type="GO" id="GO:0005634">
    <property type="term" value="C:nucleus"/>
    <property type="evidence" value="ECO:0007669"/>
    <property type="project" value="TreeGrafter"/>
</dbReference>
<organism evidence="1 2">
    <name type="scientific">Halocaridina rubra</name>
    <name type="common">Hawaiian red shrimp</name>
    <dbReference type="NCBI Taxonomy" id="373956"/>
    <lineage>
        <taxon>Eukaryota</taxon>
        <taxon>Metazoa</taxon>
        <taxon>Ecdysozoa</taxon>
        <taxon>Arthropoda</taxon>
        <taxon>Crustacea</taxon>
        <taxon>Multicrustacea</taxon>
        <taxon>Malacostraca</taxon>
        <taxon>Eumalacostraca</taxon>
        <taxon>Eucarida</taxon>
        <taxon>Decapoda</taxon>
        <taxon>Pleocyemata</taxon>
        <taxon>Caridea</taxon>
        <taxon>Atyoidea</taxon>
        <taxon>Atyidae</taxon>
        <taxon>Halocaridina</taxon>
    </lineage>
</organism>
<keyword evidence="2" id="KW-1185">Reference proteome</keyword>
<accession>A0AAN8WLX3</accession>
<dbReference type="Pfam" id="PF00653">
    <property type="entry name" value="BIR"/>
    <property type="match status" value="2"/>
</dbReference>
<sequence>MSTSVPEDKRGERRFFHQRSLILEAVRLRTFVKWESSNVTPEDIAAAGLYCVRSMDNVKCPFCEGFIGMWSAGDEPIVEHEKHHKQCRFFSPNGYFANVPLKGSDEDLTKVYRFLLDYHDFFVSSTLPKPPNSILHTDAVRDLVVENEAYPSMNTVTARINTYTKWPKDVGIDPAVMADAGFFSTQTDGDWVKCYYCGGGLFGWLKGDSPAKDHARFYSFCPYIREKLGEEEVLKIVTENPAPKAKDRSLKLSEEEKDLLMHFPVCKRMATVGMRKDDLVNGFEYVLERDGMPHFDFNKMADEVVDFELRATKARRLAAITENTAEQHSTKEYPLQ</sequence>
<dbReference type="GO" id="GO:0051726">
    <property type="term" value="P:regulation of cell cycle"/>
    <property type="evidence" value="ECO:0007669"/>
    <property type="project" value="TreeGrafter"/>
</dbReference>
<gene>
    <name evidence="1" type="ORF">SK128_007085</name>
</gene>
<dbReference type="InterPro" id="IPR001370">
    <property type="entry name" value="BIR_rpt"/>
</dbReference>
<dbReference type="GO" id="GO:0005737">
    <property type="term" value="C:cytoplasm"/>
    <property type="evidence" value="ECO:0007669"/>
    <property type="project" value="TreeGrafter"/>
</dbReference>
<name>A0AAN8WLX3_HALRR</name>
<dbReference type="EMBL" id="JAXCGZ010017195">
    <property type="protein sequence ID" value="KAK7068565.1"/>
    <property type="molecule type" value="Genomic_DNA"/>
</dbReference>
<evidence type="ECO:0000313" key="2">
    <source>
        <dbReference type="Proteomes" id="UP001381693"/>
    </source>
</evidence>
<dbReference type="Proteomes" id="UP001381693">
    <property type="component" value="Unassembled WGS sequence"/>
</dbReference>